<protein>
    <submittedName>
        <fullName evidence="3">Amidohydrolase family protein</fullName>
    </submittedName>
</protein>
<dbReference type="RefSeq" id="WP_272143686.1">
    <property type="nucleotide sequence ID" value="NZ_JAQNDM010000002.1"/>
</dbReference>
<dbReference type="InterPro" id="IPR006680">
    <property type="entry name" value="Amidohydro-rel"/>
</dbReference>
<reference evidence="3 4" key="1">
    <citation type="submission" date="2022-11" db="EMBL/GenBank/DDBJ databases">
        <title>Minimal conservation of predation-associated metabolite biosynthetic gene clusters underscores biosynthetic potential of Myxococcota including descriptions for ten novel species: Archangium lansinium sp. nov., Myxococcus landrumus sp. nov., Nannocystis bai.</title>
        <authorList>
            <person name="Ahearne A."/>
            <person name="Stevens C."/>
            <person name="Dowd S."/>
        </authorList>
    </citation>
    <scope>NUCLEOTIDE SEQUENCE [LARGE SCALE GENOMIC DNA]</scope>
    <source>
        <strain evidence="3 4">NCWAL01</strain>
    </source>
</reference>
<gene>
    <name evidence="3" type="ORF">POL68_33510</name>
</gene>
<accession>A0ABT5DID9</accession>
<proteinExistence type="predicted"/>
<sequence length="395" mass="43950">MREGLRLLDADRHVLEPPGMWQEYLPAEYRAGAPYHQVLAPPESLDQRVARLGPKGLIPPMPTLMLDGQPVWNKLSERAMVEVAWSLAQRPGGAALGATAANHLRSMDSAGVDLAFLYPTSASFLLRIDGMDPVRASAFARAYNDWLKDFCQPAPERLCGVGVLSLHEPARMVGELERVAGFGWRAVVLPPNPVGNRTLSHPDYEPFWSACERLSMAVTLHEGSHARLPTAGADRFQTRFALNASSHPLEAMLALLTLIEGGVLERHPRLRVGILEAGCGWLPYWLWRMDATWQYMAGEVAENVRMKPSEYFRRQCFASIEPEEPGIAEVVRFLGTDNLLFGSDYPHADHGDNIVDHVMGLRTVLSEEAIHKLLWDNPARFYGLAEKADTVSRNT</sequence>
<keyword evidence="1" id="KW-0456">Lyase</keyword>
<dbReference type="Proteomes" id="UP001221838">
    <property type="component" value="Unassembled WGS sequence"/>
</dbReference>
<evidence type="ECO:0000313" key="4">
    <source>
        <dbReference type="Proteomes" id="UP001221838"/>
    </source>
</evidence>
<keyword evidence="4" id="KW-1185">Reference proteome</keyword>
<dbReference type="Gene3D" id="3.20.20.140">
    <property type="entry name" value="Metal-dependent hydrolases"/>
    <property type="match status" value="1"/>
</dbReference>
<comment type="caution">
    <text evidence="3">The sequence shown here is derived from an EMBL/GenBank/DDBJ whole genome shotgun (WGS) entry which is preliminary data.</text>
</comment>
<evidence type="ECO:0000313" key="3">
    <source>
        <dbReference type="EMBL" id="MDC0713430.1"/>
    </source>
</evidence>
<dbReference type="InterPro" id="IPR032465">
    <property type="entry name" value="ACMSD"/>
</dbReference>
<evidence type="ECO:0000259" key="2">
    <source>
        <dbReference type="Pfam" id="PF04909"/>
    </source>
</evidence>
<dbReference type="EMBL" id="JAQNDM010000002">
    <property type="protein sequence ID" value="MDC0713430.1"/>
    <property type="molecule type" value="Genomic_DNA"/>
</dbReference>
<evidence type="ECO:0000256" key="1">
    <source>
        <dbReference type="ARBA" id="ARBA00023239"/>
    </source>
</evidence>
<dbReference type="SUPFAM" id="SSF51556">
    <property type="entry name" value="Metallo-dependent hydrolases"/>
    <property type="match status" value="1"/>
</dbReference>
<dbReference type="InterPro" id="IPR032466">
    <property type="entry name" value="Metal_Hydrolase"/>
</dbReference>
<dbReference type="PANTHER" id="PTHR21240">
    <property type="entry name" value="2-AMINO-3-CARBOXYLMUCONATE-6-SEMIALDEHYDE DECARBOXYLASE"/>
    <property type="match status" value="1"/>
</dbReference>
<name>A0ABT5DID9_9BACT</name>
<dbReference type="Pfam" id="PF04909">
    <property type="entry name" value="Amidohydro_2"/>
    <property type="match status" value="1"/>
</dbReference>
<organism evidence="3 4">
    <name type="scientific">Stigmatella ashevillensis</name>
    <dbReference type="NCBI Taxonomy" id="2995309"/>
    <lineage>
        <taxon>Bacteria</taxon>
        <taxon>Pseudomonadati</taxon>
        <taxon>Myxococcota</taxon>
        <taxon>Myxococcia</taxon>
        <taxon>Myxococcales</taxon>
        <taxon>Cystobacterineae</taxon>
        <taxon>Archangiaceae</taxon>
        <taxon>Stigmatella</taxon>
    </lineage>
</organism>
<dbReference type="PANTHER" id="PTHR21240:SF28">
    <property type="entry name" value="ISO-OROTATE DECARBOXYLASE (EUROFUNG)"/>
    <property type="match status" value="1"/>
</dbReference>
<feature type="domain" description="Amidohydrolase-related" evidence="2">
    <location>
        <begin position="97"/>
        <end position="384"/>
    </location>
</feature>